<evidence type="ECO:0000313" key="1">
    <source>
        <dbReference type="EMBL" id="MBU3830592.1"/>
    </source>
</evidence>
<name>A0A9E2KWX3_9BACT</name>
<organism evidence="1 2">
    <name type="scientific">Candidatus Ureaplasma intestinipullorum</name>
    <dbReference type="NCBI Taxonomy" id="2838770"/>
    <lineage>
        <taxon>Bacteria</taxon>
        <taxon>Bacillati</taxon>
        <taxon>Mycoplasmatota</taxon>
        <taxon>Mycoplasmoidales</taxon>
        <taxon>Mycoplasmoidaceae</taxon>
        <taxon>Ureaplasma</taxon>
    </lineage>
</organism>
<proteinExistence type="predicted"/>
<dbReference type="Proteomes" id="UP000824247">
    <property type="component" value="Unassembled WGS sequence"/>
</dbReference>
<reference evidence="1" key="2">
    <citation type="submission" date="2021-04" db="EMBL/GenBank/DDBJ databases">
        <authorList>
            <person name="Gilroy R."/>
        </authorList>
    </citation>
    <scope>NUCLEOTIDE SEQUENCE</scope>
    <source>
        <strain evidence="1">A5-1222</strain>
    </source>
</reference>
<dbReference type="EMBL" id="JAHLFM010000004">
    <property type="protein sequence ID" value="MBU3830592.1"/>
    <property type="molecule type" value="Genomic_DNA"/>
</dbReference>
<evidence type="ECO:0000313" key="2">
    <source>
        <dbReference type="Proteomes" id="UP000824247"/>
    </source>
</evidence>
<sequence>MTQFFLFKKVKIKKIYHYMNNKTNYIKLITNDPKHKILFIFENHFKKMNELDIKQNEFYEIAGIYINGSKSKYMSVHSIKQIINVNSTNELIWWDGWWEGECNDVVWKDI</sequence>
<dbReference type="AlphaFoldDB" id="A0A9E2KWX3"/>
<comment type="caution">
    <text evidence="1">The sequence shown here is derived from an EMBL/GenBank/DDBJ whole genome shotgun (WGS) entry which is preliminary data.</text>
</comment>
<reference evidence="1" key="1">
    <citation type="journal article" date="2021" name="PeerJ">
        <title>Extensive microbial diversity within the chicken gut microbiome revealed by metagenomics and culture.</title>
        <authorList>
            <person name="Gilroy R."/>
            <person name="Ravi A."/>
            <person name="Getino M."/>
            <person name="Pursley I."/>
            <person name="Horton D.L."/>
            <person name="Alikhan N.F."/>
            <person name="Baker D."/>
            <person name="Gharbi K."/>
            <person name="Hall N."/>
            <person name="Watson M."/>
            <person name="Adriaenssens E.M."/>
            <person name="Foster-Nyarko E."/>
            <person name="Jarju S."/>
            <person name="Secka A."/>
            <person name="Antonio M."/>
            <person name="Oren A."/>
            <person name="Chaudhuri R.R."/>
            <person name="La Ragione R."/>
            <person name="Hildebrand F."/>
            <person name="Pallen M.J."/>
        </authorList>
    </citation>
    <scope>NUCLEOTIDE SEQUENCE</scope>
    <source>
        <strain evidence="1">A5-1222</strain>
    </source>
</reference>
<gene>
    <name evidence="1" type="ORF">H9897_00300</name>
</gene>
<protein>
    <submittedName>
        <fullName evidence="1">Uncharacterized protein</fullName>
    </submittedName>
</protein>
<accession>A0A9E2KWX3</accession>